<dbReference type="Proteomes" id="UP000295781">
    <property type="component" value="Chromosome"/>
</dbReference>
<dbReference type="PANTHER" id="PTHR30182:SF1">
    <property type="entry name" value="L-SERINE DEHYDRATASE 1"/>
    <property type="match status" value="1"/>
</dbReference>
<evidence type="ECO:0000256" key="2">
    <source>
        <dbReference type="ARBA" id="ARBA00004742"/>
    </source>
</evidence>
<dbReference type="Gene3D" id="3.30.1330.90">
    <property type="entry name" value="D-3-phosphoglycerate dehydrogenase, domain 3"/>
    <property type="match status" value="1"/>
</dbReference>
<comment type="cofactor">
    <cofactor evidence="1 11">
        <name>[4Fe-4S] cluster</name>
        <dbReference type="ChEBI" id="CHEBI:49883"/>
    </cofactor>
</comment>
<name>A0A4P2PWW5_SORCE</name>
<evidence type="ECO:0000256" key="8">
    <source>
        <dbReference type="ARBA" id="ARBA00023014"/>
    </source>
</evidence>
<dbReference type="InterPro" id="IPR005131">
    <property type="entry name" value="Ser_deHydtase_bsu"/>
</dbReference>
<dbReference type="Pfam" id="PF03315">
    <property type="entry name" value="SDH_beta"/>
    <property type="match status" value="1"/>
</dbReference>
<evidence type="ECO:0000256" key="11">
    <source>
        <dbReference type="RuleBase" id="RU366059"/>
    </source>
</evidence>
<dbReference type="PANTHER" id="PTHR30182">
    <property type="entry name" value="L-SERINE DEHYDRATASE"/>
    <property type="match status" value="1"/>
</dbReference>
<comment type="similarity">
    <text evidence="3 11">Belongs to the iron-sulfur dependent L-serine dehydratase family.</text>
</comment>
<evidence type="ECO:0000313" key="15">
    <source>
        <dbReference type="Proteomes" id="UP000295781"/>
    </source>
</evidence>
<feature type="domain" description="Serine dehydratase beta chain" evidence="13">
    <location>
        <begin position="5"/>
        <end position="156"/>
    </location>
</feature>
<dbReference type="NCBIfam" id="TIGR00720">
    <property type="entry name" value="sda_mono"/>
    <property type="match status" value="1"/>
</dbReference>
<dbReference type="InterPro" id="IPR005130">
    <property type="entry name" value="Ser_deHydtase-like_asu"/>
</dbReference>
<evidence type="ECO:0000256" key="1">
    <source>
        <dbReference type="ARBA" id="ARBA00001966"/>
    </source>
</evidence>
<protein>
    <recommendedName>
        <fullName evidence="11">L-serine dehydratase</fullName>
        <ecNumber evidence="11">4.3.1.17</ecNumber>
    </recommendedName>
</protein>
<gene>
    <name evidence="14" type="ORF">SOCEGT47_017000</name>
</gene>
<dbReference type="EMBL" id="CP012670">
    <property type="protein sequence ID" value="AUX21220.1"/>
    <property type="molecule type" value="Genomic_DNA"/>
</dbReference>
<evidence type="ECO:0000259" key="12">
    <source>
        <dbReference type="Pfam" id="PF03313"/>
    </source>
</evidence>
<dbReference type="InterPro" id="IPR004644">
    <property type="entry name" value="Fe-S_L-Ser_mono"/>
</dbReference>
<evidence type="ECO:0000313" key="14">
    <source>
        <dbReference type="EMBL" id="AUX21220.1"/>
    </source>
</evidence>
<dbReference type="InterPro" id="IPR029009">
    <property type="entry name" value="ASB_dom_sf"/>
</dbReference>
<dbReference type="RefSeq" id="WP_129346570.1">
    <property type="nucleotide sequence ID" value="NZ_CP012670.1"/>
</dbReference>
<evidence type="ECO:0000256" key="5">
    <source>
        <dbReference type="ARBA" id="ARBA00022485"/>
    </source>
</evidence>
<sequence length="470" mass="49332">MAVTIFDLFKIGIGPSSSHTVGPMRAARLFAVDLDEAGLLGRTAAVKAELFGSLGATGRGHGSDRAVLLGLMGETPDEVDVERAGEIVDGVRASGRLPLLARHEIGFEVSAHLSFLHRSLPYHPNGMRFTALDAQGAPLRVRVYYSVGGGFVVNEAAARGESPLEEDRTPVPYPFHSAAELLAACAAHGLSIGQLMLENEKVFRPEAEIRAGLLRIWGVMQECVRRGLRTEGVLPGGLKVTRRAPALHRRLIESPEVGLRDPLTAMDWVSLYALAVSEENAAGGRVVTAPTNGAAGILPAVLHYYRRFVPISTDDGVVRFLLTAGAIGLLYKENASISGAEVGCQGEVGSACSMAAGALAEALGGTPAQAENAAEIAMEHNLGLTCDPVGGLVQVPCIERNAMAAIKAISAARMALHGDGAHFVSLDKVIKTMRDTGADMESKYKETARGGLAVNVVEAPLGVGVNLPEC</sequence>
<dbReference type="GO" id="GO:0003941">
    <property type="term" value="F:L-serine ammonia-lyase activity"/>
    <property type="evidence" value="ECO:0007669"/>
    <property type="project" value="UniProtKB-UniRule"/>
</dbReference>
<comment type="pathway">
    <text evidence="2">Carbohydrate biosynthesis; gluconeogenesis.</text>
</comment>
<keyword evidence="5 11" id="KW-0004">4Fe-4S</keyword>
<dbReference type="InterPro" id="IPR051318">
    <property type="entry name" value="Fe-S_L-Ser"/>
</dbReference>
<keyword evidence="8 11" id="KW-0411">Iron-sulfur</keyword>
<proteinExistence type="inferred from homology"/>
<evidence type="ECO:0000256" key="9">
    <source>
        <dbReference type="ARBA" id="ARBA00023239"/>
    </source>
</evidence>
<dbReference type="SUPFAM" id="SSF143548">
    <property type="entry name" value="Serine metabolism enzymes domain"/>
    <property type="match status" value="1"/>
</dbReference>
<comment type="catalytic activity">
    <reaction evidence="10 11">
        <text>L-serine = pyruvate + NH4(+)</text>
        <dbReference type="Rhea" id="RHEA:19169"/>
        <dbReference type="ChEBI" id="CHEBI:15361"/>
        <dbReference type="ChEBI" id="CHEBI:28938"/>
        <dbReference type="ChEBI" id="CHEBI:33384"/>
        <dbReference type="EC" id="4.3.1.17"/>
    </reaction>
</comment>
<dbReference type="GO" id="GO:0051539">
    <property type="term" value="F:4 iron, 4 sulfur cluster binding"/>
    <property type="evidence" value="ECO:0007669"/>
    <property type="project" value="UniProtKB-UniRule"/>
</dbReference>
<dbReference type="AlphaFoldDB" id="A0A4P2PWW5"/>
<dbReference type="EC" id="4.3.1.17" evidence="11"/>
<accession>A0A4P2PWW5</accession>
<keyword evidence="6 11" id="KW-0479">Metal-binding</keyword>
<dbReference type="GO" id="GO:0006094">
    <property type="term" value="P:gluconeogenesis"/>
    <property type="evidence" value="ECO:0007669"/>
    <property type="project" value="UniProtKB-KW"/>
</dbReference>
<keyword evidence="4 11" id="KW-0312">Gluconeogenesis</keyword>
<reference evidence="14 15" key="1">
    <citation type="submission" date="2015-09" db="EMBL/GenBank/DDBJ databases">
        <title>Sorangium comparison.</title>
        <authorList>
            <person name="Zaburannyi N."/>
            <person name="Bunk B."/>
            <person name="Overmann J."/>
            <person name="Mueller R."/>
        </authorList>
    </citation>
    <scope>NUCLEOTIDE SEQUENCE [LARGE SCALE GENOMIC DNA]</scope>
    <source>
        <strain evidence="14 15">So ceGT47</strain>
    </source>
</reference>
<feature type="domain" description="Serine dehydratase-like alpha subunit" evidence="12">
    <location>
        <begin position="188"/>
        <end position="453"/>
    </location>
</feature>
<dbReference type="Pfam" id="PF03313">
    <property type="entry name" value="SDH_alpha"/>
    <property type="match status" value="1"/>
</dbReference>
<evidence type="ECO:0000256" key="7">
    <source>
        <dbReference type="ARBA" id="ARBA00023004"/>
    </source>
</evidence>
<keyword evidence="9 11" id="KW-0456">Lyase</keyword>
<dbReference type="FunFam" id="3.30.1330.90:FF:000001">
    <property type="entry name" value="L-serine ammonia-lyase 1"/>
    <property type="match status" value="1"/>
</dbReference>
<evidence type="ECO:0000259" key="13">
    <source>
        <dbReference type="Pfam" id="PF03315"/>
    </source>
</evidence>
<evidence type="ECO:0000256" key="4">
    <source>
        <dbReference type="ARBA" id="ARBA00022432"/>
    </source>
</evidence>
<dbReference type="GO" id="GO:0046872">
    <property type="term" value="F:metal ion binding"/>
    <property type="evidence" value="ECO:0007669"/>
    <property type="project" value="UniProtKB-KW"/>
</dbReference>
<organism evidence="14 15">
    <name type="scientific">Sorangium cellulosum</name>
    <name type="common">Polyangium cellulosum</name>
    <dbReference type="NCBI Taxonomy" id="56"/>
    <lineage>
        <taxon>Bacteria</taxon>
        <taxon>Pseudomonadati</taxon>
        <taxon>Myxococcota</taxon>
        <taxon>Polyangia</taxon>
        <taxon>Polyangiales</taxon>
        <taxon>Polyangiaceae</taxon>
        <taxon>Sorangium</taxon>
    </lineage>
</organism>
<evidence type="ECO:0000256" key="6">
    <source>
        <dbReference type="ARBA" id="ARBA00022723"/>
    </source>
</evidence>
<keyword evidence="7 11" id="KW-0408">Iron</keyword>
<evidence type="ECO:0000256" key="10">
    <source>
        <dbReference type="ARBA" id="ARBA00049406"/>
    </source>
</evidence>
<dbReference type="OrthoDB" id="9805537at2"/>
<evidence type="ECO:0000256" key="3">
    <source>
        <dbReference type="ARBA" id="ARBA00008636"/>
    </source>
</evidence>